<protein>
    <recommendedName>
        <fullName evidence="1">DUF6598 domain-containing protein</fullName>
    </recommendedName>
</protein>
<proteinExistence type="predicted"/>
<sequence length="279" mass="30302">MSFAGIYGHFEDNTSIPCKRYTINPAPYGGCNRDTLQVFSIKVTELTGGLQWPLNVFGMVAFRDSLDHNRNVIFKRERANSQTLTNENPYLVLSGPVRGVVLGAPVVVEVLLNVRGTSEPDDKELSLVAADFGRFFNPQQDSCLISKSFTSRLSTLDFELGHIACSVEATISVKVISGPADGFHGEFTACTDALEREVILHNSSVEELHHVGDEIKLSRSVISVESSGKLMVSVKASDGSVTSMGTKEFKPAEKGITTGELSIADLCHLEISVAWSLFS</sequence>
<gene>
    <name evidence="2" type="ORF">HU200_036217</name>
</gene>
<comment type="caution">
    <text evidence="2">The sequence shown here is derived from an EMBL/GenBank/DDBJ whole genome shotgun (WGS) entry which is preliminary data.</text>
</comment>
<name>A0A835BP71_9POAL</name>
<evidence type="ECO:0000313" key="3">
    <source>
        <dbReference type="Proteomes" id="UP000636709"/>
    </source>
</evidence>
<dbReference type="OrthoDB" id="687935at2759"/>
<evidence type="ECO:0000259" key="1">
    <source>
        <dbReference type="Pfam" id="PF20241"/>
    </source>
</evidence>
<reference evidence="2" key="1">
    <citation type="submission" date="2020-07" db="EMBL/GenBank/DDBJ databases">
        <title>Genome sequence and genetic diversity analysis of an under-domesticated orphan crop, white fonio (Digitaria exilis).</title>
        <authorList>
            <person name="Bennetzen J.L."/>
            <person name="Chen S."/>
            <person name="Ma X."/>
            <person name="Wang X."/>
            <person name="Yssel A.E.J."/>
            <person name="Chaluvadi S.R."/>
            <person name="Johnson M."/>
            <person name="Gangashetty P."/>
            <person name="Hamidou F."/>
            <person name="Sanogo M.D."/>
            <person name="Zwaenepoel A."/>
            <person name="Wallace J."/>
            <person name="Van De Peer Y."/>
            <person name="Van Deynze A."/>
        </authorList>
    </citation>
    <scope>NUCLEOTIDE SEQUENCE</scope>
    <source>
        <tissue evidence="2">Leaves</tissue>
    </source>
</reference>
<evidence type="ECO:0000313" key="2">
    <source>
        <dbReference type="EMBL" id="KAF8696603.1"/>
    </source>
</evidence>
<dbReference type="Proteomes" id="UP000636709">
    <property type="component" value="Unassembled WGS sequence"/>
</dbReference>
<keyword evidence="3" id="KW-1185">Reference proteome</keyword>
<dbReference type="EMBL" id="JACEFO010001880">
    <property type="protein sequence ID" value="KAF8696603.1"/>
    <property type="molecule type" value="Genomic_DNA"/>
</dbReference>
<accession>A0A835BP71</accession>
<dbReference type="PANTHER" id="PTHR33065:SF153">
    <property type="entry name" value="DUF6598 DOMAIN-CONTAINING PROTEIN"/>
    <property type="match status" value="1"/>
</dbReference>
<dbReference type="Pfam" id="PF20241">
    <property type="entry name" value="DUF6598"/>
    <property type="match status" value="1"/>
</dbReference>
<dbReference type="PANTHER" id="PTHR33065">
    <property type="entry name" value="OS07G0486400 PROTEIN"/>
    <property type="match status" value="1"/>
</dbReference>
<feature type="domain" description="DUF6598" evidence="1">
    <location>
        <begin position="35"/>
        <end position="273"/>
    </location>
</feature>
<organism evidence="2 3">
    <name type="scientific">Digitaria exilis</name>
    <dbReference type="NCBI Taxonomy" id="1010633"/>
    <lineage>
        <taxon>Eukaryota</taxon>
        <taxon>Viridiplantae</taxon>
        <taxon>Streptophyta</taxon>
        <taxon>Embryophyta</taxon>
        <taxon>Tracheophyta</taxon>
        <taxon>Spermatophyta</taxon>
        <taxon>Magnoliopsida</taxon>
        <taxon>Liliopsida</taxon>
        <taxon>Poales</taxon>
        <taxon>Poaceae</taxon>
        <taxon>PACMAD clade</taxon>
        <taxon>Panicoideae</taxon>
        <taxon>Panicodae</taxon>
        <taxon>Paniceae</taxon>
        <taxon>Anthephorinae</taxon>
        <taxon>Digitaria</taxon>
    </lineage>
</organism>
<dbReference type="AlphaFoldDB" id="A0A835BP71"/>
<dbReference type="InterPro" id="IPR046533">
    <property type="entry name" value="DUF6598"/>
</dbReference>